<evidence type="ECO:0000313" key="2">
    <source>
        <dbReference type="Proteomes" id="UP001141253"/>
    </source>
</evidence>
<reference evidence="1" key="2">
    <citation type="journal article" date="2023" name="Int. J. Mol. Sci.">
        <title>De Novo Assembly and Annotation of 11 Diverse Shrub Willow (Salix) Genomes Reveals Novel Gene Organization in Sex-Linked Regions.</title>
        <authorList>
            <person name="Hyden B."/>
            <person name="Feng K."/>
            <person name="Yates T.B."/>
            <person name="Jawdy S."/>
            <person name="Cereghino C."/>
            <person name="Smart L.B."/>
            <person name="Muchero W."/>
        </authorList>
    </citation>
    <scope>NUCLEOTIDE SEQUENCE</scope>
    <source>
        <tissue evidence="1">Shoot tip</tissue>
    </source>
</reference>
<name>A0ABQ9CG31_9ROSI</name>
<gene>
    <name evidence="1" type="ORF">OIU77_018590</name>
</gene>
<protein>
    <submittedName>
        <fullName evidence="1">Uncharacterized protein</fullName>
    </submittedName>
</protein>
<proteinExistence type="predicted"/>
<dbReference type="Proteomes" id="UP001141253">
    <property type="component" value="Chromosome 5"/>
</dbReference>
<accession>A0ABQ9CG31</accession>
<sequence length="65" mass="7292">MSLSAKTSYTILRDQMGHTSQAAQIVQTGRMSHPHQQLIPQLRLSLSLLMLGTLSTWKTMLGHCR</sequence>
<evidence type="ECO:0000313" key="1">
    <source>
        <dbReference type="EMBL" id="KAJ6397605.1"/>
    </source>
</evidence>
<keyword evidence="2" id="KW-1185">Reference proteome</keyword>
<reference evidence="1" key="1">
    <citation type="submission" date="2022-10" db="EMBL/GenBank/DDBJ databases">
        <authorList>
            <person name="Hyden B.L."/>
            <person name="Feng K."/>
            <person name="Yates T."/>
            <person name="Jawdy S."/>
            <person name="Smart L.B."/>
            <person name="Muchero W."/>
        </authorList>
    </citation>
    <scope>NUCLEOTIDE SEQUENCE</scope>
    <source>
        <tissue evidence="1">Shoot tip</tissue>
    </source>
</reference>
<organism evidence="1 2">
    <name type="scientific">Salix suchowensis</name>
    <dbReference type="NCBI Taxonomy" id="1278906"/>
    <lineage>
        <taxon>Eukaryota</taxon>
        <taxon>Viridiplantae</taxon>
        <taxon>Streptophyta</taxon>
        <taxon>Embryophyta</taxon>
        <taxon>Tracheophyta</taxon>
        <taxon>Spermatophyta</taxon>
        <taxon>Magnoliopsida</taxon>
        <taxon>eudicotyledons</taxon>
        <taxon>Gunneridae</taxon>
        <taxon>Pentapetalae</taxon>
        <taxon>rosids</taxon>
        <taxon>fabids</taxon>
        <taxon>Malpighiales</taxon>
        <taxon>Salicaceae</taxon>
        <taxon>Saliceae</taxon>
        <taxon>Salix</taxon>
    </lineage>
</organism>
<dbReference type="EMBL" id="JAPFFI010000003">
    <property type="protein sequence ID" value="KAJ6397605.1"/>
    <property type="molecule type" value="Genomic_DNA"/>
</dbReference>
<comment type="caution">
    <text evidence="1">The sequence shown here is derived from an EMBL/GenBank/DDBJ whole genome shotgun (WGS) entry which is preliminary data.</text>
</comment>